<dbReference type="GO" id="GO:0004857">
    <property type="term" value="F:enzyme inhibitor activity"/>
    <property type="evidence" value="ECO:0007669"/>
    <property type="project" value="InterPro"/>
</dbReference>
<dbReference type="OrthoDB" id="773291at2759"/>
<sequence>MGFLNFSFILLLMNLLSFQVLFDLVKGDATLIRQTCKNTKHYELCVSSLRSNSTSLKADTKGLAVIMVGISMMNATDTYSYLSSQLLSCSNDASTKKVLKLCSDKYSYAYDALQSSLPELGSDSFDYASLHVTAASDYTNVCHNAFRVRSPALAYPAELARREDALRHLCDVALGIIDLLLAQE</sequence>
<name>A0A9Q0K5R2_9MAGN</name>
<keyword evidence="7" id="KW-1185">Reference proteome</keyword>
<keyword evidence="2" id="KW-1015">Disulfide bond</keyword>
<organism evidence="6 7">
    <name type="scientific">Protea cynaroides</name>
    <dbReference type="NCBI Taxonomy" id="273540"/>
    <lineage>
        <taxon>Eukaryota</taxon>
        <taxon>Viridiplantae</taxon>
        <taxon>Streptophyta</taxon>
        <taxon>Embryophyta</taxon>
        <taxon>Tracheophyta</taxon>
        <taxon>Spermatophyta</taxon>
        <taxon>Magnoliopsida</taxon>
        <taxon>Proteales</taxon>
        <taxon>Proteaceae</taxon>
        <taxon>Protea</taxon>
    </lineage>
</organism>
<accession>A0A9Q0K5R2</accession>
<dbReference type="Gene3D" id="1.20.140.40">
    <property type="entry name" value="Invertase/pectin methylesterase inhibitor family protein"/>
    <property type="match status" value="1"/>
</dbReference>
<feature type="signal peptide" evidence="4">
    <location>
        <begin position="1"/>
        <end position="27"/>
    </location>
</feature>
<proteinExistence type="inferred from homology"/>
<evidence type="ECO:0000256" key="1">
    <source>
        <dbReference type="ARBA" id="ARBA00022729"/>
    </source>
</evidence>
<dbReference type="EMBL" id="JAMYWD010000007">
    <property type="protein sequence ID" value="KAJ4964849.1"/>
    <property type="molecule type" value="Genomic_DNA"/>
</dbReference>
<gene>
    <name evidence="6" type="ORF">NE237_016698</name>
</gene>
<dbReference type="Pfam" id="PF04043">
    <property type="entry name" value="PMEI"/>
    <property type="match status" value="1"/>
</dbReference>
<dbReference type="NCBIfam" id="TIGR01614">
    <property type="entry name" value="PME_inhib"/>
    <property type="match status" value="1"/>
</dbReference>
<dbReference type="SMART" id="SM00856">
    <property type="entry name" value="PMEI"/>
    <property type="match status" value="1"/>
</dbReference>
<evidence type="ECO:0000256" key="2">
    <source>
        <dbReference type="ARBA" id="ARBA00023157"/>
    </source>
</evidence>
<comment type="similarity">
    <text evidence="3">Belongs to the PMEI family.</text>
</comment>
<evidence type="ECO:0000256" key="3">
    <source>
        <dbReference type="ARBA" id="ARBA00038471"/>
    </source>
</evidence>
<dbReference type="InterPro" id="IPR006501">
    <property type="entry name" value="Pectinesterase_inhib_dom"/>
</dbReference>
<dbReference type="AlphaFoldDB" id="A0A9Q0K5R2"/>
<comment type="caution">
    <text evidence="6">The sequence shown here is derived from an EMBL/GenBank/DDBJ whole genome shotgun (WGS) entry which is preliminary data.</text>
</comment>
<evidence type="ECO:0000256" key="4">
    <source>
        <dbReference type="SAM" id="SignalP"/>
    </source>
</evidence>
<evidence type="ECO:0000313" key="6">
    <source>
        <dbReference type="EMBL" id="KAJ4964849.1"/>
    </source>
</evidence>
<evidence type="ECO:0000259" key="5">
    <source>
        <dbReference type="SMART" id="SM00856"/>
    </source>
</evidence>
<dbReference type="CDD" id="cd14859">
    <property type="entry name" value="PMEI_like"/>
    <property type="match status" value="1"/>
</dbReference>
<dbReference type="PANTHER" id="PTHR35357:SF8">
    <property type="entry name" value="OS01G0111000 PROTEIN"/>
    <property type="match status" value="1"/>
</dbReference>
<dbReference type="SUPFAM" id="SSF101148">
    <property type="entry name" value="Plant invertase/pectin methylesterase inhibitor"/>
    <property type="match status" value="1"/>
</dbReference>
<evidence type="ECO:0000313" key="7">
    <source>
        <dbReference type="Proteomes" id="UP001141806"/>
    </source>
</evidence>
<protein>
    <recommendedName>
        <fullName evidence="5">Pectinesterase inhibitor domain-containing protein</fullName>
    </recommendedName>
</protein>
<reference evidence="6" key="1">
    <citation type="journal article" date="2023" name="Plant J.">
        <title>The genome of the king protea, Protea cynaroides.</title>
        <authorList>
            <person name="Chang J."/>
            <person name="Duong T.A."/>
            <person name="Schoeman C."/>
            <person name="Ma X."/>
            <person name="Roodt D."/>
            <person name="Barker N."/>
            <person name="Li Z."/>
            <person name="Van de Peer Y."/>
            <person name="Mizrachi E."/>
        </authorList>
    </citation>
    <scope>NUCLEOTIDE SEQUENCE</scope>
    <source>
        <tissue evidence="6">Young leaves</tissue>
    </source>
</reference>
<dbReference type="InterPro" id="IPR035513">
    <property type="entry name" value="Invertase/methylesterase_inhib"/>
</dbReference>
<dbReference type="Proteomes" id="UP001141806">
    <property type="component" value="Unassembled WGS sequence"/>
</dbReference>
<feature type="domain" description="Pectinesterase inhibitor" evidence="5">
    <location>
        <begin position="27"/>
        <end position="176"/>
    </location>
</feature>
<keyword evidence="1 4" id="KW-0732">Signal</keyword>
<dbReference type="PANTHER" id="PTHR35357">
    <property type="entry name" value="OS02G0537100 PROTEIN"/>
    <property type="match status" value="1"/>
</dbReference>
<feature type="chain" id="PRO_5040499311" description="Pectinesterase inhibitor domain-containing protein" evidence="4">
    <location>
        <begin position="28"/>
        <end position="184"/>
    </location>
</feature>